<feature type="binding site" evidence="15">
    <location>
        <position position="281"/>
    </location>
    <ligand>
        <name>Mg(2+)</name>
        <dbReference type="ChEBI" id="CHEBI:18420"/>
        <label>1</label>
        <note>catalytic</note>
    </ligand>
</feature>
<comment type="pathway">
    <text evidence="4">Polyol metabolism; myo-inositol biosynthesis; myo-inositol from D-glucose 6-phosphate: step 2/2.</text>
</comment>
<evidence type="ECO:0000256" key="4">
    <source>
        <dbReference type="ARBA" id="ARBA00005152"/>
    </source>
</evidence>
<feature type="binding site" evidence="15">
    <location>
        <position position="159"/>
    </location>
    <ligand>
        <name>Mg(2+)</name>
        <dbReference type="ChEBI" id="CHEBI:18420"/>
        <label>1</label>
        <note>catalytic</note>
    </ligand>
</feature>
<keyword evidence="12 16" id="KW-0472">Membrane</keyword>
<dbReference type="STRING" id="6280.A0A0N4T2E9"/>
<dbReference type="Pfam" id="PF00459">
    <property type="entry name" value="Inositol_P"/>
    <property type="match status" value="1"/>
</dbReference>
<evidence type="ECO:0000256" key="14">
    <source>
        <dbReference type="ARBA" id="ARBA00042949"/>
    </source>
</evidence>
<dbReference type="PRINTS" id="PR00377">
    <property type="entry name" value="IMPHPHTASES"/>
</dbReference>
<keyword evidence="9" id="KW-0378">Hydrolase</keyword>
<dbReference type="Gene3D" id="3.40.190.80">
    <property type="match status" value="1"/>
</dbReference>
<sequence>MYIRPKPANLATLIIIIFFFYLGYLIWEKEEHFPDVVIELHDLLSYVLLATELGGRAILDVSDGGKLNAFKKAETDVGKPELLTRADLLSNQLIINVLKRYPGLRIISEEKEEKLNALDYEKYMSQQQELYEDVKTIVDLFPSRKYLLSKLTVWVDPLDATQEFAEGLFEYVSVMLCIALDGIPIFGVIYRPFTGEKVYGLNEFGVVKGNGDKWDRMISNNNSKLIMVSRSHAGNVRDVALNAFFSKFNVEAAGGSGYKSLRLLNGTGELYIHKTAIKKWDTCAGDALLRSIGGLMLDFNGDMLSYDPNDDYVLRNGLIAAAHEMNEIEKILNDLAIRKFQLASEFLALNKEMQTILDNYRLNLSKTKSILGLSATSAAFIDNRDLEPIIRIEINSDGVFSIIPNDAPNKAVGGCQFRPFGILEPLCAKAARHDVIKTLPLICEIASIKYKLKEVDDEYRKAKESSALII</sequence>
<dbReference type="EMBL" id="UZAD01000324">
    <property type="protein sequence ID" value="VDN83534.1"/>
    <property type="molecule type" value="Genomic_DNA"/>
</dbReference>
<evidence type="ECO:0000256" key="6">
    <source>
        <dbReference type="ARBA" id="ARBA00013106"/>
    </source>
</evidence>
<organism evidence="19">
    <name type="scientific">Brugia pahangi</name>
    <name type="common">Filarial nematode worm</name>
    <dbReference type="NCBI Taxonomy" id="6280"/>
    <lineage>
        <taxon>Eukaryota</taxon>
        <taxon>Metazoa</taxon>
        <taxon>Ecdysozoa</taxon>
        <taxon>Nematoda</taxon>
        <taxon>Chromadorea</taxon>
        <taxon>Rhabditida</taxon>
        <taxon>Spirurina</taxon>
        <taxon>Spiruromorpha</taxon>
        <taxon>Filarioidea</taxon>
        <taxon>Onchocercidae</taxon>
        <taxon>Brugia</taxon>
    </lineage>
</organism>
<evidence type="ECO:0000256" key="1">
    <source>
        <dbReference type="ARBA" id="ARBA00001033"/>
    </source>
</evidence>
<proteinExistence type="inferred from homology"/>
<feature type="binding site" evidence="15">
    <location>
        <position position="158"/>
    </location>
    <ligand>
        <name>Mg(2+)</name>
        <dbReference type="ChEBI" id="CHEBI:18420"/>
        <label>1</label>
        <note>catalytic</note>
    </ligand>
</feature>
<evidence type="ECO:0000256" key="8">
    <source>
        <dbReference type="ARBA" id="ARBA00022723"/>
    </source>
</evidence>
<dbReference type="Proteomes" id="UP000278627">
    <property type="component" value="Unassembled WGS sequence"/>
</dbReference>
<evidence type="ECO:0000256" key="9">
    <source>
        <dbReference type="ARBA" id="ARBA00022801"/>
    </source>
</evidence>
<dbReference type="SUPFAM" id="SSF56655">
    <property type="entry name" value="Carbohydrate phosphatase"/>
    <property type="match status" value="1"/>
</dbReference>
<name>A0A0N4T2E9_BRUPA</name>
<evidence type="ECO:0000256" key="11">
    <source>
        <dbReference type="ARBA" id="ARBA00022989"/>
    </source>
</evidence>
<reference evidence="19" key="1">
    <citation type="submission" date="2017-02" db="UniProtKB">
        <authorList>
            <consortium name="WormBaseParasite"/>
        </authorList>
    </citation>
    <scope>IDENTIFICATION</scope>
</reference>
<dbReference type="GO" id="GO:0012505">
    <property type="term" value="C:endomembrane system"/>
    <property type="evidence" value="ECO:0007669"/>
    <property type="project" value="TreeGrafter"/>
</dbReference>
<evidence type="ECO:0000313" key="18">
    <source>
        <dbReference type="Proteomes" id="UP000278627"/>
    </source>
</evidence>
<dbReference type="GO" id="GO:0005737">
    <property type="term" value="C:cytoplasm"/>
    <property type="evidence" value="ECO:0007669"/>
    <property type="project" value="UniProtKB-ARBA"/>
</dbReference>
<evidence type="ECO:0000256" key="3">
    <source>
        <dbReference type="ARBA" id="ARBA00004167"/>
    </source>
</evidence>
<comment type="cofactor">
    <cofactor evidence="2 15">
        <name>Mg(2+)</name>
        <dbReference type="ChEBI" id="CHEBI:18420"/>
    </cofactor>
</comment>
<accession>A0A0N4T2E9</accession>
<dbReference type="GO" id="GO:0046872">
    <property type="term" value="F:metal ion binding"/>
    <property type="evidence" value="ECO:0007669"/>
    <property type="project" value="UniProtKB-KW"/>
</dbReference>
<evidence type="ECO:0000256" key="15">
    <source>
        <dbReference type="PIRSR" id="PIRSR600760-2"/>
    </source>
</evidence>
<dbReference type="InterPro" id="IPR050725">
    <property type="entry name" value="CysQ/Inositol_MonoPase"/>
</dbReference>
<dbReference type="FunFam" id="3.30.540.10:FF:000012">
    <property type="entry name" value="Blast:Putative inositol monophosphatase 3"/>
    <property type="match status" value="1"/>
</dbReference>
<evidence type="ECO:0000313" key="19">
    <source>
        <dbReference type="WBParaSite" id="BPAG_0000237801-mRNA-1"/>
    </source>
</evidence>
<protein>
    <recommendedName>
        <fullName evidence="6">inositol-phosphate phosphatase</fullName>
        <ecNumber evidence="6">3.1.3.25</ecNumber>
    </recommendedName>
    <alternativeName>
        <fullName evidence="14">Inositol-1(or 4)-monophosphatase 3</fullName>
    </alternativeName>
    <alternativeName>
        <fullName evidence="13">Myo-inositol monophosphatase A3</fullName>
    </alternativeName>
</protein>
<feature type="binding site" evidence="15">
    <location>
        <position position="156"/>
    </location>
    <ligand>
        <name>Mg(2+)</name>
        <dbReference type="ChEBI" id="CHEBI:18420"/>
        <label>1</label>
        <note>catalytic</note>
    </ligand>
</feature>
<evidence type="ECO:0000256" key="2">
    <source>
        <dbReference type="ARBA" id="ARBA00001946"/>
    </source>
</evidence>
<dbReference type="AlphaFoldDB" id="A0A0N4T2E9"/>
<dbReference type="InterPro" id="IPR020550">
    <property type="entry name" value="Inositol_monophosphatase_CS"/>
</dbReference>
<dbReference type="GO" id="GO:0016020">
    <property type="term" value="C:membrane"/>
    <property type="evidence" value="ECO:0007669"/>
    <property type="project" value="UniProtKB-SubCell"/>
</dbReference>
<gene>
    <name evidence="17" type="ORF">BPAG_LOCUS2348</name>
</gene>
<dbReference type="GO" id="GO:0008254">
    <property type="term" value="F:3'-nucleotidase activity"/>
    <property type="evidence" value="ECO:0007669"/>
    <property type="project" value="TreeGrafter"/>
</dbReference>
<keyword evidence="18" id="KW-1185">Reference proteome</keyword>
<comment type="similarity">
    <text evidence="5">Belongs to the inositol monophosphatase superfamily.</text>
</comment>
<keyword evidence="8 15" id="KW-0479">Metal-binding</keyword>
<comment type="subcellular location">
    <subcellularLocation>
        <location evidence="3">Membrane</location>
        <topology evidence="3">Single-pass membrane protein</topology>
    </subcellularLocation>
</comment>
<dbReference type="Gene3D" id="3.30.540.10">
    <property type="entry name" value="Fructose-1,6-Bisphosphatase, subunit A, domain 1"/>
    <property type="match status" value="1"/>
</dbReference>
<evidence type="ECO:0000256" key="5">
    <source>
        <dbReference type="ARBA" id="ARBA00009759"/>
    </source>
</evidence>
<dbReference type="WBParaSite" id="BPAG_0000237801-mRNA-1">
    <property type="protein sequence ID" value="BPAG_0000237801-mRNA-1"/>
    <property type="gene ID" value="BPAG_0000237801"/>
</dbReference>
<keyword evidence="7 16" id="KW-0812">Transmembrane</keyword>
<dbReference type="PANTHER" id="PTHR43028">
    <property type="entry name" value="3'(2'),5'-BISPHOSPHATE NUCLEOTIDASE 1"/>
    <property type="match status" value="1"/>
</dbReference>
<feature type="binding site" evidence="15">
    <location>
        <position position="109"/>
    </location>
    <ligand>
        <name>Mg(2+)</name>
        <dbReference type="ChEBI" id="CHEBI:18420"/>
        <label>1</label>
        <note>catalytic</note>
    </ligand>
</feature>
<evidence type="ECO:0000256" key="13">
    <source>
        <dbReference type="ARBA" id="ARBA00042119"/>
    </source>
</evidence>
<feature type="transmembrane region" description="Helical" evidence="16">
    <location>
        <begin position="7"/>
        <end position="27"/>
    </location>
</feature>
<dbReference type="InterPro" id="IPR000760">
    <property type="entry name" value="Inositol_monophosphatase-like"/>
</dbReference>
<dbReference type="GO" id="GO:0046854">
    <property type="term" value="P:phosphatidylinositol phosphate biosynthetic process"/>
    <property type="evidence" value="ECO:0007669"/>
    <property type="project" value="InterPro"/>
</dbReference>
<evidence type="ECO:0000256" key="12">
    <source>
        <dbReference type="ARBA" id="ARBA00023136"/>
    </source>
</evidence>
<keyword evidence="11 16" id="KW-1133">Transmembrane helix</keyword>
<evidence type="ECO:0000313" key="17">
    <source>
        <dbReference type="EMBL" id="VDN83534.1"/>
    </source>
</evidence>
<dbReference type="PROSITE" id="PS00630">
    <property type="entry name" value="IMP_2"/>
    <property type="match status" value="1"/>
</dbReference>
<evidence type="ECO:0000256" key="10">
    <source>
        <dbReference type="ARBA" id="ARBA00022842"/>
    </source>
</evidence>
<dbReference type="PANTHER" id="PTHR43028:SF4">
    <property type="entry name" value="INOSITOL MONOPHOSPHATASE 3"/>
    <property type="match status" value="1"/>
</dbReference>
<dbReference type="GO" id="GO:0052834">
    <property type="term" value="F:inositol monophosphate phosphatase activity"/>
    <property type="evidence" value="ECO:0007669"/>
    <property type="project" value="UniProtKB-EC"/>
</dbReference>
<dbReference type="EC" id="3.1.3.25" evidence="6"/>
<keyword evidence="10 15" id="KW-0460">Magnesium</keyword>
<evidence type="ECO:0000256" key="7">
    <source>
        <dbReference type="ARBA" id="ARBA00022692"/>
    </source>
</evidence>
<comment type="catalytic activity">
    <reaction evidence="1">
        <text>a myo-inositol phosphate + H2O = myo-inositol + phosphate</text>
        <dbReference type="Rhea" id="RHEA:24056"/>
        <dbReference type="ChEBI" id="CHEBI:15377"/>
        <dbReference type="ChEBI" id="CHEBI:17268"/>
        <dbReference type="ChEBI" id="CHEBI:43474"/>
        <dbReference type="ChEBI" id="CHEBI:84139"/>
        <dbReference type="EC" id="3.1.3.25"/>
    </reaction>
</comment>
<reference evidence="17 18" key="2">
    <citation type="submission" date="2018-11" db="EMBL/GenBank/DDBJ databases">
        <authorList>
            <consortium name="Pathogen Informatics"/>
        </authorList>
    </citation>
    <scope>NUCLEOTIDE SEQUENCE [LARGE SCALE GENOMIC DNA]</scope>
</reference>
<evidence type="ECO:0000256" key="16">
    <source>
        <dbReference type="SAM" id="Phobius"/>
    </source>
</evidence>